<gene>
    <name evidence="2" type="ORF">SCLCIDRAFT_1117597</name>
</gene>
<dbReference type="Proteomes" id="UP000053989">
    <property type="component" value="Unassembled WGS sequence"/>
</dbReference>
<evidence type="ECO:0000256" key="1">
    <source>
        <dbReference type="SAM" id="MobiDB-lite"/>
    </source>
</evidence>
<evidence type="ECO:0000313" key="3">
    <source>
        <dbReference type="Proteomes" id="UP000053989"/>
    </source>
</evidence>
<keyword evidence="3" id="KW-1185">Reference proteome</keyword>
<feature type="compositionally biased region" description="Polar residues" evidence="1">
    <location>
        <begin position="87"/>
        <end position="96"/>
    </location>
</feature>
<name>A0A0C3DNK4_9AGAM</name>
<proteinExistence type="predicted"/>
<dbReference type="InParanoid" id="A0A0C3DNK4"/>
<sequence>MFMKLIVGSTDSGIIQKPFSERHQNKRMIQVVTKTYSPWCPFYPPNHFLILFLSKLFCPLESRYPDQLLHTPPHQDGSWQDKGCDLCSTQDSNPQR</sequence>
<accession>A0A0C3DNK4</accession>
<reference evidence="3" key="2">
    <citation type="submission" date="2015-01" db="EMBL/GenBank/DDBJ databases">
        <title>Evolutionary Origins and Diversification of the Mycorrhizal Mutualists.</title>
        <authorList>
            <consortium name="DOE Joint Genome Institute"/>
            <consortium name="Mycorrhizal Genomics Consortium"/>
            <person name="Kohler A."/>
            <person name="Kuo A."/>
            <person name="Nagy L.G."/>
            <person name="Floudas D."/>
            <person name="Copeland A."/>
            <person name="Barry K.W."/>
            <person name="Cichocki N."/>
            <person name="Veneault-Fourrey C."/>
            <person name="LaButti K."/>
            <person name="Lindquist E.A."/>
            <person name="Lipzen A."/>
            <person name="Lundell T."/>
            <person name="Morin E."/>
            <person name="Murat C."/>
            <person name="Riley R."/>
            <person name="Ohm R."/>
            <person name="Sun H."/>
            <person name="Tunlid A."/>
            <person name="Henrissat B."/>
            <person name="Grigoriev I.V."/>
            <person name="Hibbett D.S."/>
            <person name="Martin F."/>
        </authorList>
    </citation>
    <scope>NUCLEOTIDE SEQUENCE [LARGE SCALE GENOMIC DNA]</scope>
    <source>
        <strain evidence="3">Foug A</strain>
    </source>
</reference>
<evidence type="ECO:0000313" key="2">
    <source>
        <dbReference type="EMBL" id="KIM57824.1"/>
    </source>
</evidence>
<organism evidence="2 3">
    <name type="scientific">Scleroderma citrinum Foug A</name>
    <dbReference type="NCBI Taxonomy" id="1036808"/>
    <lineage>
        <taxon>Eukaryota</taxon>
        <taxon>Fungi</taxon>
        <taxon>Dikarya</taxon>
        <taxon>Basidiomycota</taxon>
        <taxon>Agaricomycotina</taxon>
        <taxon>Agaricomycetes</taxon>
        <taxon>Agaricomycetidae</taxon>
        <taxon>Boletales</taxon>
        <taxon>Sclerodermatineae</taxon>
        <taxon>Sclerodermataceae</taxon>
        <taxon>Scleroderma</taxon>
    </lineage>
</organism>
<dbReference type="HOGENOM" id="CLU_2360996_0_0_1"/>
<protein>
    <submittedName>
        <fullName evidence="2">Uncharacterized protein</fullName>
    </submittedName>
</protein>
<dbReference type="AlphaFoldDB" id="A0A0C3DNK4"/>
<feature type="region of interest" description="Disordered" evidence="1">
    <location>
        <begin position="71"/>
        <end position="96"/>
    </location>
</feature>
<dbReference type="EMBL" id="KN822095">
    <property type="protein sequence ID" value="KIM57824.1"/>
    <property type="molecule type" value="Genomic_DNA"/>
</dbReference>
<reference evidence="2 3" key="1">
    <citation type="submission" date="2014-04" db="EMBL/GenBank/DDBJ databases">
        <authorList>
            <consortium name="DOE Joint Genome Institute"/>
            <person name="Kuo A."/>
            <person name="Kohler A."/>
            <person name="Nagy L.G."/>
            <person name="Floudas D."/>
            <person name="Copeland A."/>
            <person name="Barry K.W."/>
            <person name="Cichocki N."/>
            <person name="Veneault-Fourrey C."/>
            <person name="LaButti K."/>
            <person name="Lindquist E.A."/>
            <person name="Lipzen A."/>
            <person name="Lundell T."/>
            <person name="Morin E."/>
            <person name="Murat C."/>
            <person name="Sun H."/>
            <person name="Tunlid A."/>
            <person name="Henrissat B."/>
            <person name="Grigoriev I.V."/>
            <person name="Hibbett D.S."/>
            <person name="Martin F."/>
            <person name="Nordberg H.P."/>
            <person name="Cantor M.N."/>
            <person name="Hua S.X."/>
        </authorList>
    </citation>
    <scope>NUCLEOTIDE SEQUENCE [LARGE SCALE GENOMIC DNA]</scope>
    <source>
        <strain evidence="2 3">Foug A</strain>
    </source>
</reference>